<keyword evidence="3" id="KW-1185">Reference proteome</keyword>
<dbReference type="Proteomes" id="UP001165060">
    <property type="component" value="Unassembled WGS sequence"/>
</dbReference>
<name>A0ABQ6N377_9STRA</name>
<comment type="caution">
    <text evidence="2">The sequence shown here is derived from an EMBL/GenBank/DDBJ whole genome shotgun (WGS) entry which is preliminary data.</text>
</comment>
<dbReference type="EMBL" id="BRYB01003544">
    <property type="protein sequence ID" value="GMI38513.1"/>
    <property type="molecule type" value="Genomic_DNA"/>
</dbReference>
<proteinExistence type="predicted"/>
<evidence type="ECO:0000313" key="2">
    <source>
        <dbReference type="EMBL" id="GMI38513.1"/>
    </source>
</evidence>
<feature type="compositionally biased region" description="Basic and acidic residues" evidence="1">
    <location>
        <begin position="110"/>
        <end position="121"/>
    </location>
</feature>
<accession>A0ABQ6N377</accession>
<sequence length="121" mass="14062">MSNPKDASLNPIASERNSIVTQRYDFTKPFTPSWWKSWFVRSNDDEERVENAINEEGVKQFSKKGGGTQEENDVNQNINFFSFGIINTQNTTKEWLDEEEKRTGVRPKRATTDDFGLHEEQ</sequence>
<evidence type="ECO:0000256" key="1">
    <source>
        <dbReference type="SAM" id="MobiDB-lite"/>
    </source>
</evidence>
<evidence type="ECO:0000313" key="3">
    <source>
        <dbReference type="Proteomes" id="UP001165060"/>
    </source>
</evidence>
<feature type="region of interest" description="Disordered" evidence="1">
    <location>
        <begin position="94"/>
        <end position="121"/>
    </location>
</feature>
<reference evidence="2 3" key="1">
    <citation type="journal article" date="2023" name="Commun. Biol.">
        <title>Genome analysis of Parmales, the sister group of diatoms, reveals the evolutionary specialization of diatoms from phago-mixotrophs to photoautotrophs.</title>
        <authorList>
            <person name="Ban H."/>
            <person name="Sato S."/>
            <person name="Yoshikawa S."/>
            <person name="Yamada K."/>
            <person name="Nakamura Y."/>
            <person name="Ichinomiya M."/>
            <person name="Sato N."/>
            <person name="Blanc-Mathieu R."/>
            <person name="Endo H."/>
            <person name="Kuwata A."/>
            <person name="Ogata H."/>
        </authorList>
    </citation>
    <scope>NUCLEOTIDE SEQUENCE [LARGE SCALE GENOMIC DNA]</scope>
</reference>
<organism evidence="2 3">
    <name type="scientific">Tetraparma gracilis</name>
    <dbReference type="NCBI Taxonomy" id="2962635"/>
    <lineage>
        <taxon>Eukaryota</taxon>
        <taxon>Sar</taxon>
        <taxon>Stramenopiles</taxon>
        <taxon>Ochrophyta</taxon>
        <taxon>Bolidophyceae</taxon>
        <taxon>Parmales</taxon>
        <taxon>Triparmaceae</taxon>
        <taxon>Tetraparma</taxon>
    </lineage>
</organism>
<gene>
    <name evidence="2" type="ORF">TeGR_g186</name>
</gene>
<protein>
    <submittedName>
        <fullName evidence="2">Uncharacterized protein</fullName>
    </submittedName>
</protein>